<dbReference type="Proteomes" id="UP001184861">
    <property type="component" value="Unassembled WGS sequence"/>
</dbReference>
<protein>
    <recommendedName>
        <fullName evidence="3">Bacteriocin</fullName>
    </recommendedName>
</protein>
<accession>A0AAE3YBR3</accession>
<evidence type="ECO:0000313" key="1">
    <source>
        <dbReference type="EMBL" id="MDR6528684.1"/>
    </source>
</evidence>
<sequence length="65" mass="7252">MKNQKLDKGKKLNKKELKMITGGLVRCIISGTRCQYYGPGCKEPQCQPPTPVDPIEIIDPILPIN</sequence>
<reference evidence="1" key="1">
    <citation type="submission" date="2023-07" db="EMBL/GenBank/DDBJ databases">
        <title>Sorghum-associated microbial communities from plants grown in Nebraska, USA.</title>
        <authorList>
            <person name="Schachtman D."/>
        </authorList>
    </citation>
    <scope>NUCLEOTIDE SEQUENCE</scope>
    <source>
        <strain evidence="1">DS2360</strain>
    </source>
</reference>
<evidence type="ECO:0008006" key="3">
    <source>
        <dbReference type="Google" id="ProtNLM"/>
    </source>
</evidence>
<gene>
    <name evidence="1" type="ORF">J2787_004121</name>
</gene>
<dbReference type="EMBL" id="JAVDQY010000005">
    <property type="protein sequence ID" value="MDR6528684.1"/>
    <property type="molecule type" value="Genomic_DNA"/>
</dbReference>
<name>A0AAE3YBR3_9FLAO</name>
<dbReference type="AlphaFoldDB" id="A0AAE3YBR3"/>
<comment type="caution">
    <text evidence="1">The sequence shown here is derived from an EMBL/GenBank/DDBJ whole genome shotgun (WGS) entry which is preliminary data.</text>
</comment>
<proteinExistence type="predicted"/>
<organism evidence="1 2">
    <name type="scientific">Chryseobacterium rhizosphaerae</name>
    <dbReference type="NCBI Taxonomy" id="395937"/>
    <lineage>
        <taxon>Bacteria</taxon>
        <taxon>Pseudomonadati</taxon>
        <taxon>Bacteroidota</taxon>
        <taxon>Flavobacteriia</taxon>
        <taxon>Flavobacteriales</taxon>
        <taxon>Weeksellaceae</taxon>
        <taxon>Chryseobacterium group</taxon>
        <taxon>Chryseobacterium</taxon>
    </lineage>
</organism>
<evidence type="ECO:0000313" key="2">
    <source>
        <dbReference type="Proteomes" id="UP001184861"/>
    </source>
</evidence>